<evidence type="ECO:0000259" key="3">
    <source>
        <dbReference type="Pfam" id="PF04082"/>
    </source>
</evidence>
<gene>
    <name evidence="4" type="ORF">FGADI_9047</name>
</gene>
<keyword evidence="2" id="KW-0539">Nucleus</keyword>
<dbReference type="GO" id="GO:0006351">
    <property type="term" value="P:DNA-templated transcription"/>
    <property type="evidence" value="ECO:0007669"/>
    <property type="project" value="InterPro"/>
</dbReference>
<dbReference type="GO" id="GO:0000981">
    <property type="term" value="F:DNA-binding transcription factor activity, RNA polymerase II-specific"/>
    <property type="evidence" value="ECO:0007669"/>
    <property type="project" value="InterPro"/>
</dbReference>
<dbReference type="SUPFAM" id="SSF57701">
    <property type="entry name" value="Zn2/Cys6 DNA-binding domain"/>
    <property type="match status" value="1"/>
</dbReference>
<reference evidence="4" key="2">
    <citation type="submission" date="2020-05" db="EMBL/GenBank/DDBJ databases">
        <authorList>
            <person name="Kim H.-S."/>
            <person name="Proctor R.H."/>
            <person name="Brown D.W."/>
        </authorList>
    </citation>
    <scope>NUCLEOTIDE SEQUENCE</scope>
    <source>
        <strain evidence="4">NRRL 45417</strain>
    </source>
</reference>
<dbReference type="GO" id="GO:0003677">
    <property type="term" value="F:DNA binding"/>
    <property type="evidence" value="ECO:0007669"/>
    <property type="project" value="InterPro"/>
</dbReference>
<dbReference type="InterPro" id="IPR036864">
    <property type="entry name" value="Zn2-C6_fun-type_DNA-bd_sf"/>
</dbReference>
<protein>
    <recommendedName>
        <fullName evidence="3">Xylanolytic transcriptional activator regulatory domain-containing protein</fullName>
    </recommendedName>
</protein>
<dbReference type="PANTHER" id="PTHR47256">
    <property type="entry name" value="ZN(II)2CYS6 TRANSCRIPTION FACTOR (EUROFUNG)-RELATED"/>
    <property type="match status" value="1"/>
</dbReference>
<dbReference type="Proteomes" id="UP000604273">
    <property type="component" value="Unassembled WGS sequence"/>
</dbReference>
<keyword evidence="5" id="KW-1185">Reference proteome</keyword>
<evidence type="ECO:0000256" key="2">
    <source>
        <dbReference type="ARBA" id="ARBA00023242"/>
    </source>
</evidence>
<proteinExistence type="predicted"/>
<dbReference type="InterPro" id="IPR007219">
    <property type="entry name" value="XnlR_reg_dom"/>
</dbReference>
<sequence>MEDQNRNKAMGRPLRPLLPALSHNSLTTTQLPTQSDSSIPKRVKVSVACEACRKSKIKCVYAEPLKAVHKRNLEDLASSSAVLDLFQAIQNRSEEEATDIFRRIRAGADPESIMRQVKEGDLLLQIGLVPEVRRRYDFPYAPQMPSHLQSLPNPYLQSLIYEWTSKDSPRGAISTRQTVGRPQYLKPYHAATLIDTRIEQVVPSKWTSVSTDDPMMRDILRAYFQYEYIFFSFFHINCFLDDMLAGEGQSCSSLLVNAILATGCHCLHLIKDRAENWSPRTLSYKFLVEAKRLWELDTSKRGKLAKCQAGMVMNLLYNVSGLDKIGNSTYLPQSAALAKNLGIYEASTYIEDAKLRLSREFTGWCFHWWQSFVNYSFRTPVCFTEPPKIPLPDANQHPEWYGEIWIKYPQTPHLVPLMHAQLQKARLEFGVLVNMVSRKLFSPVNGAVEEHRDSVILDIIARLKTWYAALPPSMAPQNIAFPSQLKQHLHYHNIVVEMCRELSGEALSGSPSEALLHESEAYYETLLRLYYLRHSFEGADMMLAHLLTIFAMLTTKKLEASIPTRQCNTKTIEDDTTETSEESIYATRSSVVLAGKGLCDQGRNYYLPQTLFRLILSQLQSDDAKLVCRYAEVAEEDDAARRLRATLTKSQYPVNTTDFASKKSRVGMLVTEYAKMSLESDSELSAIE</sequence>
<accession>A0A8H4WTD1</accession>
<feature type="domain" description="Xylanolytic transcriptional activator regulatory" evidence="3">
    <location>
        <begin position="220"/>
        <end position="350"/>
    </location>
</feature>
<dbReference type="InterPro" id="IPR053187">
    <property type="entry name" value="Notoamide_regulator"/>
</dbReference>
<dbReference type="InterPro" id="IPR001138">
    <property type="entry name" value="Zn2Cys6_DnaBD"/>
</dbReference>
<organism evidence="4 5">
    <name type="scientific">Fusarium gaditjirri</name>
    <dbReference type="NCBI Taxonomy" id="282569"/>
    <lineage>
        <taxon>Eukaryota</taxon>
        <taxon>Fungi</taxon>
        <taxon>Dikarya</taxon>
        <taxon>Ascomycota</taxon>
        <taxon>Pezizomycotina</taxon>
        <taxon>Sordariomycetes</taxon>
        <taxon>Hypocreomycetidae</taxon>
        <taxon>Hypocreales</taxon>
        <taxon>Nectriaceae</taxon>
        <taxon>Fusarium</taxon>
        <taxon>Fusarium nisikadoi species complex</taxon>
    </lineage>
</organism>
<evidence type="ECO:0000313" key="4">
    <source>
        <dbReference type="EMBL" id="KAF4949276.1"/>
    </source>
</evidence>
<dbReference type="EMBL" id="JABFAI010000243">
    <property type="protein sequence ID" value="KAF4949276.1"/>
    <property type="molecule type" value="Genomic_DNA"/>
</dbReference>
<dbReference type="PANTHER" id="PTHR47256:SF1">
    <property type="entry name" value="ZN(II)2CYS6 TRANSCRIPTION FACTOR (EUROFUNG)"/>
    <property type="match status" value="1"/>
</dbReference>
<evidence type="ECO:0000313" key="5">
    <source>
        <dbReference type="Proteomes" id="UP000604273"/>
    </source>
</evidence>
<dbReference type="OrthoDB" id="426882at2759"/>
<dbReference type="CDD" id="cd12148">
    <property type="entry name" value="fungal_TF_MHR"/>
    <property type="match status" value="1"/>
</dbReference>
<dbReference type="Pfam" id="PF04082">
    <property type="entry name" value="Fungal_trans"/>
    <property type="match status" value="1"/>
</dbReference>
<dbReference type="AlphaFoldDB" id="A0A8H4WTD1"/>
<name>A0A8H4WTD1_9HYPO</name>
<keyword evidence="1" id="KW-0479">Metal-binding</keyword>
<evidence type="ECO:0000256" key="1">
    <source>
        <dbReference type="ARBA" id="ARBA00022723"/>
    </source>
</evidence>
<dbReference type="CDD" id="cd00067">
    <property type="entry name" value="GAL4"/>
    <property type="match status" value="1"/>
</dbReference>
<dbReference type="GO" id="GO:0008270">
    <property type="term" value="F:zinc ion binding"/>
    <property type="evidence" value="ECO:0007669"/>
    <property type="project" value="InterPro"/>
</dbReference>
<reference evidence="4" key="1">
    <citation type="journal article" date="2020" name="BMC Genomics">
        <title>Correction to: Identification and distribution of gene clusters required for synthesis of sphingolipid metabolism inhibitors in diverse species of the filamentous fungus Fusarium.</title>
        <authorList>
            <person name="Kim H.S."/>
            <person name="Lohmar J.M."/>
            <person name="Busman M."/>
            <person name="Brown D.W."/>
            <person name="Naumann T.A."/>
            <person name="Divon H.H."/>
            <person name="Lysoe E."/>
            <person name="Uhlig S."/>
            <person name="Proctor R.H."/>
        </authorList>
    </citation>
    <scope>NUCLEOTIDE SEQUENCE</scope>
    <source>
        <strain evidence="4">NRRL 45417</strain>
    </source>
</reference>
<comment type="caution">
    <text evidence="4">The sequence shown here is derived from an EMBL/GenBank/DDBJ whole genome shotgun (WGS) entry which is preliminary data.</text>
</comment>